<evidence type="ECO:0000256" key="6">
    <source>
        <dbReference type="ARBA" id="ARBA00023136"/>
    </source>
</evidence>
<keyword evidence="5 7" id="KW-1133">Transmembrane helix</keyword>
<dbReference type="InterPro" id="IPR006803">
    <property type="entry name" value="Poxvirus_I5"/>
</dbReference>
<evidence type="ECO:0000256" key="7">
    <source>
        <dbReference type="SAM" id="Phobius"/>
    </source>
</evidence>
<dbReference type="EMBL" id="KM595078">
    <property type="protein sequence ID" value="AIT70677.1"/>
    <property type="molecule type" value="Genomic_DNA"/>
</dbReference>
<name>A0A097IVN7_9POXV</name>
<evidence type="ECO:0000256" key="4">
    <source>
        <dbReference type="ARBA" id="ARBA00022921"/>
    </source>
</evidence>
<evidence type="ECO:0000256" key="2">
    <source>
        <dbReference type="ARBA" id="ARBA00022692"/>
    </source>
</evidence>
<feature type="transmembrane region" description="Helical" evidence="7">
    <location>
        <begin position="12"/>
        <end position="30"/>
    </location>
</feature>
<sequence length="80" mass="9487">MDKSWKEILKIITITVLAILMFICGAFILYKRISNKNFIFYNLTIVGRVLMFIDYLSVIIFVPGTIILYWEYIKKVIECK</sequence>
<keyword evidence="2 7" id="KW-0812">Transmembrane</keyword>
<proteinExistence type="predicted"/>
<keyword evidence="6 7" id="KW-0472">Membrane</keyword>
<keyword evidence="3" id="KW-0946">Virion</keyword>
<reference evidence="8 9" key="1">
    <citation type="submission" date="2014-09" db="EMBL/GenBank/DDBJ databases">
        <title>Complete Genome Sequence of the Embu Virus Strain SPAn 880.</title>
        <authorList>
            <person name="Ibrahim M.S."/>
            <person name="Antwerpen M.H."/>
            <person name="Georgi E."/>
            <person name="Vette P."/>
            <person name="Zoeller G."/>
            <person name="Meyer H."/>
        </authorList>
    </citation>
    <scope>NUCLEOTIDE SEQUENCE [LARGE SCALE GENOMIC DNA]</scope>
    <source>
        <strain evidence="8">SPAn880</strain>
    </source>
</reference>
<dbReference type="GO" id="GO:0055036">
    <property type="term" value="C:virion membrane"/>
    <property type="evidence" value="ECO:0007669"/>
    <property type="project" value="UniProtKB-SubCell"/>
</dbReference>
<evidence type="ECO:0000256" key="5">
    <source>
        <dbReference type="ARBA" id="ARBA00022989"/>
    </source>
</evidence>
<evidence type="ECO:0000313" key="8">
    <source>
        <dbReference type="EMBL" id="AIT70677.1"/>
    </source>
</evidence>
<evidence type="ECO:0000313" key="9">
    <source>
        <dbReference type="Proteomes" id="UP000121784"/>
    </source>
</evidence>
<evidence type="ECO:0000256" key="3">
    <source>
        <dbReference type="ARBA" id="ARBA00022844"/>
    </source>
</evidence>
<feature type="transmembrane region" description="Helical" evidence="7">
    <location>
        <begin position="50"/>
        <end position="70"/>
    </location>
</feature>
<dbReference type="Proteomes" id="UP000121784">
    <property type="component" value="Segment"/>
</dbReference>
<dbReference type="Pfam" id="PF04713">
    <property type="entry name" value="Pox_I5"/>
    <property type="match status" value="1"/>
</dbReference>
<protein>
    <submittedName>
        <fullName evidence="8">MV membrane protein</fullName>
    </submittedName>
</protein>
<keyword evidence="4" id="KW-0426">Late protein</keyword>
<accession>A0A097IVN7</accession>
<comment type="subcellular location">
    <subcellularLocation>
        <location evidence="1">Virion membrane</location>
        <topology evidence="1">Multi-pass membrane protein</topology>
    </subcellularLocation>
</comment>
<gene>
    <name evidence="8" type="primary">62</name>
</gene>
<evidence type="ECO:0000256" key="1">
    <source>
        <dbReference type="ARBA" id="ARBA00004385"/>
    </source>
</evidence>
<organism evidence="8 9">
    <name type="scientific">Cotia virus</name>
    <dbReference type="NCBI Taxonomy" id="39444"/>
    <lineage>
        <taxon>Viruses</taxon>
        <taxon>Varidnaviria</taxon>
        <taxon>Bamfordvirae</taxon>
        <taxon>Nucleocytoviricota</taxon>
        <taxon>Pokkesviricetes</taxon>
        <taxon>Chitovirales</taxon>
        <taxon>Poxviridae</taxon>
        <taxon>Chordopoxvirinae</taxon>
        <taxon>Oryzopoxvirus</taxon>
        <taxon>Oryzopoxvirus cotia</taxon>
    </lineage>
</organism>